<reference evidence="2" key="1">
    <citation type="submission" date="2021-10" db="EMBL/GenBank/DDBJ databases">
        <title>Novel species in genus Arthrobacter.</title>
        <authorList>
            <person name="Liu Y."/>
        </authorList>
    </citation>
    <scope>NUCLEOTIDE SEQUENCE</scope>
    <source>
        <strain evidence="2">Zg-Y453</strain>
    </source>
</reference>
<dbReference type="PANTHER" id="PTHR43364:SF1">
    <property type="entry name" value="OXIDOREDUCTASE YDHF"/>
    <property type="match status" value="1"/>
</dbReference>
<dbReference type="EMBL" id="JAJFZV010000007">
    <property type="protein sequence ID" value="MCC3297733.1"/>
    <property type="molecule type" value="Genomic_DNA"/>
</dbReference>
<evidence type="ECO:0000313" key="3">
    <source>
        <dbReference type="Proteomes" id="UP001139158"/>
    </source>
</evidence>
<dbReference type="InterPro" id="IPR050523">
    <property type="entry name" value="AKR_Detox_Biosynth"/>
</dbReference>
<evidence type="ECO:0000259" key="1">
    <source>
        <dbReference type="Pfam" id="PF00248"/>
    </source>
</evidence>
<comment type="caution">
    <text evidence="2">The sequence shown here is derived from an EMBL/GenBank/DDBJ whole genome shotgun (WGS) entry which is preliminary data.</text>
</comment>
<name>A0A9X1SC38_9MICC</name>
<dbReference type="CDD" id="cd19092">
    <property type="entry name" value="AKR_BsYcsN_EcYdhF-like"/>
    <property type="match status" value="1"/>
</dbReference>
<organism evidence="2 3">
    <name type="scientific">Arthrobacter caoxuetaonis</name>
    <dbReference type="NCBI Taxonomy" id="2886935"/>
    <lineage>
        <taxon>Bacteria</taxon>
        <taxon>Bacillati</taxon>
        <taxon>Actinomycetota</taxon>
        <taxon>Actinomycetes</taxon>
        <taxon>Micrococcales</taxon>
        <taxon>Micrococcaceae</taxon>
        <taxon>Arthrobacter</taxon>
    </lineage>
</organism>
<dbReference type="SUPFAM" id="SSF51430">
    <property type="entry name" value="NAD(P)-linked oxidoreductase"/>
    <property type="match status" value="1"/>
</dbReference>
<dbReference type="GO" id="GO:0005829">
    <property type="term" value="C:cytosol"/>
    <property type="evidence" value="ECO:0007669"/>
    <property type="project" value="TreeGrafter"/>
</dbReference>
<dbReference type="InterPro" id="IPR036812">
    <property type="entry name" value="NAD(P)_OxRdtase_dom_sf"/>
</dbReference>
<keyword evidence="3" id="KW-1185">Reference proteome</keyword>
<sequence>MKTVRFGTTDQQVPSVIAGMMRIAGDSDEQIRALYTASREAGINFFDHADLYGFNRPGGGYHLCERRFAESLQLSSSERGQIILQTKTGIVEEPWSYDQSYEHIVSSAEESLKALRTDYLDVLLLHRPDALVEPEEVGRAFDHLESSGKVRSFGVSNHTPRQIDLLKTAVQQPIVANQVQLSITHSTIIAQGLSSNMADHGDSITRDGGGLVDYARINKITLQAWSPFQRGFQGGVFFDSPDYPELNAELEKLAGKYAVTPTAIAVAWITRHPAGMQAVLGTTTPQRVTDAAQGSDIPLTRGEWYGLIRAAGHNVP</sequence>
<dbReference type="Proteomes" id="UP001139158">
    <property type="component" value="Unassembled WGS sequence"/>
</dbReference>
<dbReference type="Gene3D" id="3.20.20.100">
    <property type="entry name" value="NADP-dependent oxidoreductase domain"/>
    <property type="match status" value="1"/>
</dbReference>
<accession>A0A9X1SC38</accession>
<feature type="domain" description="NADP-dependent oxidoreductase" evidence="1">
    <location>
        <begin position="17"/>
        <end position="303"/>
    </location>
</feature>
<gene>
    <name evidence="2" type="ORF">LJ757_07960</name>
</gene>
<dbReference type="AlphaFoldDB" id="A0A9X1SC38"/>
<dbReference type="InterPro" id="IPR023210">
    <property type="entry name" value="NADP_OxRdtase_dom"/>
</dbReference>
<protein>
    <submittedName>
        <fullName evidence="2">Aldo/keto reductase</fullName>
    </submittedName>
</protein>
<evidence type="ECO:0000313" key="2">
    <source>
        <dbReference type="EMBL" id="MCC3297733.1"/>
    </source>
</evidence>
<dbReference type="PANTHER" id="PTHR43364">
    <property type="entry name" value="NADH-SPECIFIC METHYLGLYOXAL REDUCTASE-RELATED"/>
    <property type="match status" value="1"/>
</dbReference>
<proteinExistence type="predicted"/>
<dbReference type="Pfam" id="PF00248">
    <property type="entry name" value="Aldo_ket_red"/>
    <property type="match status" value="1"/>
</dbReference>
<dbReference type="RefSeq" id="WP_227895749.1">
    <property type="nucleotide sequence ID" value="NZ_CP099466.1"/>
</dbReference>